<dbReference type="Proteomes" id="UP000660381">
    <property type="component" value="Unassembled WGS sequence"/>
</dbReference>
<organism evidence="1 2">
    <name type="scientific">Anabaena catenula FACHB-362</name>
    <dbReference type="NCBI Taxonomy" id="2692877"/>
    <lineage>
        <taxon>Bacteria</taxon>
        <taxon>Bacillati</taxon>
        <taxon>Cyanobacteriota</taxon>
        <taxon>Cyanophyceae</taxon>
        <taxon>Nostocales</taxon>
        <taxon>Nostocaceae</taxon>
        <taxon>Anabaena</taxon>
    </lineage>
</organism>
<sequence length="192" mass="21945">MATSFDDKASREFFKSQLGDLSAATRAVTRAAAKQLKEEMKKQVRQNFKRGRNSNGSFFNAFKVYNLDENERQGPASYVRSGVKFLDIFETGGDITPKNGKYLITLTPAGEKIGFKRITKANTWDSVFNKYKKFLKIIQTNDGILVIYEFQGRSTIVYSFVKKIRLRKKIDFYAAAENIAEQLPDQINKLLN</sequence>
<dbReference type="EMBL" id="JACJTQ010000048">
    <property type="protein sequence ID" value="MBD2694432.1"/>
    <property type="molecule type" value="Genomic_DNA"/>
</dbReference>
<gene>
    <name evidence="1" type="ORF">H6G68_22255</name>
</gene>
<dbReference type="InterPro" id="IPR045622">
    <property type="entry name" value="DUF6441"/>
</dbReference>
<protein>
    <submittedName>
        <fullName evidence="1">Uncharacterized protein</fullName>
    </submittedName>
</protein>
<name>A0ABR8J9T1_9NOST</name>
<evidence type="ECO:0000313" key="2">
    <source>
        <dbReference type="Proteomes" id="UP000660381"/>
    </source>
</evidence>
<keyword evidence="2" id="KW-1185">Reference proteome</keyword>
<comment type="caution">
    <text evidence="1">The sequence shown here is derived from an EMBL/GenBank/DDBJ whole genome shotgun (WGS) entry which is preliminary data.</text>
</comment>
<reference evidence="1 2" key="1">
    <citation type="journal article" date="2020" name="ISME J.">
        <title>Comparative genomics reveals insights into cyanobacterial evolution and habitat adaptation.</title>
        <authorList>
            <person name="Chen M.Y."/>
            <person name="Teng W.K."/>
            <person name="Zhao L."/>
            <person name="Hu C.X."/>
            <person name="Zhou Y.K."/>
            <person name="Han B.P."/>
            <person name="Song L.R."/>
            <person name="Shu W.S."/>
        </authorList>
    </citation>
    <scope>NUCLEOTIDE SEQUENCE [LARGE SCALE GENOMIC DNA]</scope>
    <source>
        <strain evidence="1 2">FACHB-362</strain>
    </source>
</reference>
<proteinExistence type="predicted"/>
<dbReference type="Pfam" id="PF20039">
    <property type="entry name" value="DUF6441"/>
    <property type="match status" value="1"/>
</dbReference>
<dbReference type="RefSeq" id="WP_190908598.1">
    <property type="nucleotide sequence ID" value="NZ_JACJTQ010000048.1"/>
</dbReference>
<evidence type="ECO:0000313" key="1">
    <source>
        <dbReference type="EMBL" id="MBD2694432.1"/>
    </source>
</evidence>
<accession>A0ABR8J9T1</accession>